<dbReference type="EC" id="3.5.1.44" evidence="5"/>
<dbReference type="CDD" id="cd17541">
    <property type="entry name" value="REC_CheB-like"/>
    <property type="match status" value="1"/>
</dbReference>
<dbReference type="EC" id="3.1.1.61" evidence="5"/>
<sequence length="339" mass="37781">MDILVVDDSAFMRKIVTDLLEKMPNIHVSNAARNGKHALKLLQDKQPDLVLLDVEMPILNGLDTLKEIKRLYDLPVIMLSALSNKDITIEALALGAADFVEKPTNIREIQDEWIREFYGKIKSIHAQNRRVPRRVERIEKVDTTTPTITERSLPSRIQAIVIGASTGGPKALLKISQSLPANLNVPIFIVQHMPKGFTTSFAKRMDDESAVSVKEAQDGMSIEKCVYLCPGDYHMTITQGKISLNQEAKIHGTRPAVDYLFKSAAQVYRRELIGVILTGMGKDGAEGMREIQRFGGYTIAQDKESSVVFGMPRQAIMSGVVNEVLSLEEIGPKLRQMVR</sequence>
<dbReference type="NCBIfam" id="NF001965">
    <property type="entry name" value="PRK00742.1"/>
    <property type="match status" value="1"/>
</dbReference>
<dbReference type="Pfam" id="PF00072">
    <property type="entry name" value="Response_reg"/>
    <property type="match status" value="1"/>
</dbReference>
<dbReference type="RefSeq" id="WP_207942436.1">
    <property type="nucleotide sequence ID" value="NZ_CP147251.1"/>
</dbReference>
<dbReference type="InterPro" id="IPR035909">
    <property type="entry name" value="CheB_C"/>
</dbReference>
<comment type="catalytic activity">
    <reaction evidence="4 5">
        <text>[protein]-L-glutamate 5-O-methyl ester + H2O = L-glutamyl-[protein] + methanol + H(+)</text>
        <dbReference type="Rhea" id="RHEA:23236"/>
        <dbReference type="Rhea" id="RHEA-COMP:10208"/>
        <dbReference type="Rhea" id="RHEA-COMP:10311"/>
        <dbReference type="ChEBI" id="CHEBI:15377"/>
        <dbReference type="ChEBI" id="CHEBI:15378"/>
        <dbReference type="ChEBI" id="CHEBI:17790"/>
        <dbReference type="ChEBI" id="CHEBI:29973"/>
        <dbReference type="ChEBI" id="CHEBI:82795"/>
        <dbReference type="EC" id="3.1.1.61"/>
    </reaction>
</comment>
<keyword evidence="2 5" id="KW-0145">Chemotaxis</keyword>
<keyword evidence="5 7" id="KW-0597">Phosphoprotein</keyword>
<evidence type="ECO:0000256" key="7">
    <source>
        <dbReference type="PROSITE-ProRule" id="PRU00169"/>
    </source>
</evidence>
<dbReference type="InterPro" id="IPR001789">
    <property type="entry name" value="Sig_transdc_resp-reg_receiver"/>
</dbReference>
<comment type="domain">
    <text evidence="5">Contains a C-terminal catalytic domain, and an N-terminal region which modulates catalytic activity.</text>
</comment>
<gene>
    <name evidence="5" type="primary">cheB</name>
    <name evidence="10" type="ORF">DOK78_000932</name>
</gene>
<feature type="domain" description="CheB-type methylesterase" evidence="9">
    <location>
        <begin position="153"/>
        <end position="339"/>
    </location>
</feature>
<comment type="similarity">
    <text evidence="5">Belongs to the CheB family.</text>
</comment>
<comment type="PTM">
    <text evidence="5">Phosphorylated by CheA. Phosphorylation of the N-terminal regulatory domain activates the methylesterase activity.</text>
</comment>
<evidence type="ECO:0000256" key="2">
    <source>
        <dbReference type="ARBA" id="ARBA00022500"/>
    </source>
</evidence>
<name>A0ABZ2SKC9_9ENTE</name>
<dbReference type="PROSITE" id="PS50122">
    <property type="entry name" value="CHEB"/>
    <property type="match status" value="1"/>
</dbReference>
<evidence type="ECO:0000256" key="6">
    <source>
        <dbReference type="PROSITE-ProRule" id="PRU00050"/>
    </source>
</evidence>
<dbReference type="PIRSF" id="PIRSF000876">
    <property type="entry name" value="RR_chemtxs_CheB"/>
    <property type="match status" value="1"/>
</dbReference>
<dbReference type="InterPro" id="IPR008248">
    <property type="entry name" value="CheB-like"/>
</dbReference>
<dbReference type="Pfam" id="PF01339">
    <property type="entry name" value="CheB_methylest"/>
    <property type="match status" value="1"/>
</dbReference>
<evidence type="ECO:0000256" key="5">
    <source>
        <dbReference type="HAMAP-Rule" id="MF_00099"/>
    </source>
</evidence>
<dbReference type="InterPro" id="IPR011006">
    <property type="entry name" value="CheY-like_superfamily"/>
</dbReference>
<comment type="function">
    <text evidence="5">Involved in chemotaxis. Part of a chemotaxis signal transduction system that modulates chemotaxis in response to various stimuli. Catalyzes the demethylation of specific methylglutamate residues introduced into the chemoreceptors (methyl-accepting chemotaxis proteins or MCP) by CheR. Also mediates the irreversible deamidation of specific glutamine residues to glutamic acid.</text>
</comment>
<dbReference type="SUPFAM" id="SSF52172">
    <property type="entry name" value="CheY-like"/>
    <property type="match status" value="1"/>
</dbReference>
<dbReference type="Gene3D" id="3.40.50.2300">
    <property type="match status" value="1"/>
</dbReference>
<dbReference type="Gene3D" id="3.40.50.180">
    <property type="entry name" value="Methylesterase CheB, C-terminal domain"/>
    <property type="match status" value="1"/>
</dbReference>
<evidence type="ECO:0000256" key="1">
    <source>
        <dbReference type="ARBA" id="ARBA00022490"/>
    </source>
</evidence>
<evidence type="ECO:0000313" key="10">
    <source>
        <dbReference type="EMBL" id="WYJ76306.1"/>
    </source>
</evidence>
<evidence type="ECO:0000313" key="11">
    <source>
        <dbReference type="Proteomes" id="UP000664701"/>
    </source>
</evidence>
<feature type="domain" description="Response regulatory" evidence="8">
    <location>
        <begin position="2"/>
        <end position="117"/>
    </location>
</feature>
<protein>
    <recommendedName>
        <fullName evidence="5">Protein-glutamate methylesterase/protein-glutamine glutaminase</fullName>
        <ecNumber evidence="5">3.1.1.61</ecNumber>
        <ecNumber evidence="5">3.5.1.44</ecNumber>
    </recommendedName>
</protein>
<dbReference type="PANTHER" id="PTHR42872:SF6">
    <property type="entry name" value="PROTEIN-GLUTAMATE METHYLESTERASE_PROTEIN-GLUTAMINE GLUTAMINASE"/>
    <property type="match status" value="1"/>
</dbReference>
<evidence type="ECO:0000259" key="9">
    <source>
        <dbReference type="PROSITE" id="PS50122"/>
    </source>
</evidence>
<reference evidence="10 11" key="1">
    <citation type="submission" date="2024-03" db="EMBL/GenBank/DDBJ databases">
        <title>The Genome Sequence of Enterococcus sp. DIV2402.</title>
        <authorList>
            <consortium name="The Broad Institute Genomics Platform"/>
            <consortium name="The Broad Institute Microbial Omics Core"/>
            <consortium name="The Broad Institute Genomic Center for Infectious Diseases"/>
            <person name="Earl A."/>
            <person name="Manson A."/>
            <person name="Gilmore M."/>
            <person name="Schwartman J."/>
            <person name="Shea T."/>
            <person name="Abouelleil A."/>
            <person name="Cao P."/>
            <person name="Chapman S."/>
            <person name="Cusick C."/>
            <person name="Young S."/>
            <person name="Neafsey D."/>
            <person name="Nusbaum C."/>
            <person name="Birren B."/>
        </authorList>
    </citation>
    <scope>NUCLEOTIDE SEQUENCE [LARGE SCALE GENOMIC DNA]</scope>
    <source>
        <strain evidence="10 11">DIV2402</strain>
    </source>
</reference>
<dbReference type="EMBL" id="CP147251">
    <property type="protein sequence ID" value="WYJ76306.1"/>
    <property type="molecule type" value="Genomic_DNA"/>
</dbReference>
<evidence type="ECO:0000256" key="3">
    <source>
        <dbReference type="ARBA" id="ARBA00022801"/>
    </source>
</evidence>
<keyword evidence="11" id="KW-1185">Reference proteome</keyword>
<dbReference type="PANTHER" id="PTHR42872">
    <property type="entry name" value="PROTEIN-GLUTAMATE METHYLESTERASE/PROTEIN-GLUTAMINE GLUTAMINASE"/>
    <property type="match status" value="1"/>
</dbReference>
<dbReference type="SUPFAM" id="SSF52738">
    <property type="entry name" value="Methylesterase CheB, C-terminal domain"/>
    <property type="match status" value="1"/>
</dbReference>
<accession>A0ABZ2SKC9</accession>
<feature type="active site" evidence="5 6">
    <location>
        <position position="165"/>
    </location>
</feature>
<feature type="modified residue" description="4-aspartylphosphate" evidence="5 7">
    <location>
        <position position="53"/>
    </location>
</feature>
<dbReference type="InterPro" id="IPR000673">
    <property type="entry name" value="Sig_transdc_resp-reg_Me-estase"/>
</dbReference>
<dbReference type="SMART" id="SM00448">
    <property type="entry name" value="REC"/>
    <property type="match status" value="1"/>
</dbReference>
<keyword evidence="1 5" id="KW-0963">Cytoplasm</keyword>
<evidence type="ECO:0000259" key="8">
    <source>
        <dbReference type="PROSITE" id="PS50110"/>
    </source>
</evidence>
<feature type="active site" evidence="5 6">
    <location>
        <position position="283"/>
    </location>
</feature>
<feature type="active site" evidence="5 6">
    <location>
        <position position="192"/>
    </location>
</feature>
<comment type="subcellular location">
    <subcellularLocation>
        <location evidence="5">Cytoplasm</location>
    </subcellularLocation>
</comment>
<dbReference type="HAMAP" id="MF_00099">
    <property type="entry name" value="CheB_chemtxs"/>
    <property type="match status" value="1"/>
</dbReference>
<dbReference type="Proteomes" id="UP000664701">
    <property type="component" value="Chromosome"/>
</dbReference>
<comment type="catalytic activity">
    <reaction evidence="5">
        <text>L-glutaminyl-[protein] + H2O = L-glutamyl-[protein] + NH4(+)</text>
        <dbReference type="Rhea" id="RHEA:16441"/>
        <dbReference type="Rhea" id="RHEA-COMP:10207"/>
        <dbReference type="Rhea" id="RHEA-COMP:10208"/>
        <dbReference type="ChEBI" id="CHEBI:15377"/>
        <dbReference type="ChEBI" id="CHEBI:28938"/>
        <dbReference type="ChEBI" id="CHEBI:29973"/>
        <dbReference type="ChEBI" id="CHEBI:30011"/>
        <dbReference type="EC" id="3.5.1.44"/>
    </reaction>
</comment>
<organism evidence="10 11">
    <name type="scientific">Candidatus Enterococcus lowellii</name>
    <dbReference type="NCBI Taxonomy" id="2230877"/>
    <lineage>
        <taxon>Bacteria</taxon>
        <taxon>Bacillati</taxon>
        <taxon>Bacillota</taxon>
        <taxon>Bacilli</taxon>
        <taxon>Lactobacillales</taxon>
        <taxon>Enterococcaceae</taxon>
        <taxon>Enterococcus</taxon>
    </lineage>
</organism>
<dbReference type="PROSITE" id="PS50110">
    <property type="entry name" value="RESPONSE_REGULATORY"/>
    <property type="match status" value="1"/>
</dbReference>
<evidence type="ECO:0000256" key="4">
    <source>
        <dbReference type="ARBA" id="ARBA00048267"/>
    </source>
</evidence>
<keyword evidence="3 5" id="KW-0378">Hydrolase</keyword>
<dbReference type="CDD" id="cd16432">
    <property type="entry name" value="CheB_Rec"/>
    <property type="match status" value="1"/>
</dbReference>
<proteinExistence type="inferred from homology"/>